<organism evidence="1 2">
    <name type="scientific">Streptomyces lonegramiae</name>
    <dbReference type="NCBI Taxonomy" id="3075524"/>
    <lineage>
        <taxon>Bacteria</taxon>
        <taxon>Bacillati</taxon>
        <taxon>Actinomycetota</taxon>
        <taxon>Actinomycetes</taxon>
        <taxon>Kitasatosporales</taxon>
        <taxon>Streptomycetaceae</taxon>
        <taxon>Streptomyces</taxon>
    </lineage>
</organism>
<protein>
    <submittedName>
        <fullName evidence="1">Uncharacterized protein</fullName>
    </submittedName>
</protein>
<proteinExistence type="predicted"/>
<gene>
    <name evidence="1" type="ORF">RND15_32990</name>
</gene>
<accession>A0ABU2XPS3</accession>
<dbReference type="EMBL" id="JAVRFD010000020">
    <property type="protein sequence ID" value="MDT0547485.1"/>
    <property type="molecule type" value="Genomic_DNA"/>
</dbReference>
<reference evidence="1" key="1">
    <citation type="submission" date="2024-05" db="EMBL/GenBank/DDBJ databases">
        <title>30 novel species of actinomycetes from the DSMZ collection.</title>
        <authorList>
            <person name="Nouioui I."/>
        </authorList>
    </citation>
    <scope>NUCLEOTIDE SEQUENCE</scope>
    <source>
        <strain evidence="1">DSM 41529</strain>
    </source>
</reference>
<dbReference type="Proteomes" id="UP001180754">
    <property type="component" value="Unassembled WGS sequence"/>
</dbReference>
<evidence type="ECO:0000313" key="1">
    <source>
        <dbReference type="EMBL" id="MDT0547485.1"/>
    </source>
</evidence>
<keyword evidence="2" id="KW-1185">Reference proteome</keyword>
<name>A0ABU2XPS3_9ACTN</name>
<comment type="caution">
    <text evidence="1">The sequence shown here is derived from an EMBL/GenBank/DDBJ whole genome shotgun (WGS) entry which is preliminary data.</text>
</comment>
<dbReference type="RefSeq" id="WP_311728007.1">
    <property type="nucleotide sequence ID" value="NZ_JAVRFD010000020.1"/>
</dbReference>
<evidence type="ECO:0000313" key="2">
    <source>
        <dbReference type="Proteomes" id="UP001180754"/>
    </source>
</evidence>
<sequence>MTTCTVDNTSGLRYSLATSPTHLAVSEEATLTLTITNPTDQPIACSGFTLTFPLELPTHDTTVLTSHPETINAAADSGWHITNPEHGVYAAAPPAATTDLAPGKRITLTLNRVTASADPGAATLFLSDGLHPTSQDPTPLRVVVWPSGPIVDDFHPTSLNVQRGEQVTLKWNRIKESAITYALYYYPHTDGQLPIGRDGGPEPIPDEDLRGTYDVNSQRYDVDYTTKDKDGMTNPTVIFALNAIYQGDVKSYVTYVQTTRADGEFYNVGVSGATTVLNRTAHPLRDSSTVYRASTDGFLVGWVKESDSMSAQGTATTGQEYVTNELQIQVNAPDATDCSYFHLVSGERESHNSNVTIPVAAGSEIIFEGPADDRVCELLWHPLGTDIGTGLDGEQEGT</sequence>